<dbReference type="EMBL" id="LGUC01000001">
    <property type="protein sequence ID" value="KPN32195.1"/>
    <property type="molecule type" value="Genomic_DNA"/>
</dbReference>
<keyword evidence="2" id="KW-1185">Reference proteome</keyword>
<dbReference type="RefSeq" id="WP_054584523.1">
    <property type="nucleotide sequence ID" value="NZ_LGUC01000001.1"/>
</dbReference>
<proteinExistence type="predicted"/>
<dbReference type="OrthoDB" id="237154at2157"/>
<organism evidence="1 2">
    <name type="scientific">Halolamina pelagica</name>
    <dbReference type="NCBI Taxonomy" id="699431"/>
    <lineage>
        <taxon>Archaea</taxon>
        <taxon>Methanobacteriati</taxon>
        <taxon>Methanobacteriota</taxon>
        <taxon>Stenosarchaea group</taxon>
        <taxon>Halobacteria</taxon>
        <taxon>Halobacteriales</taxon>
        <taxon>Haloferacaceae</taxon>
    </lineage>
</organism>
<dbReference type="STRING" id="699431.SY89_02959"/>
<gene>
    <name evidence="1" type="ORF">SY89_02959</name>
</gene>
<protein>
    <submittedName>
        <fullName evidence="1">Uncharacterized protein</fullName>
    </submittedName>
</protein>
<dbReference type="AlphaFoldDB" id="A0A0N8I0F9"/>
<sequence>MPPHGLPRRGAGPELVEESASAIHDVAEREFAALTGVAATAVDAARLRRWMPAYDGTWDALDAVDLPAGVDLCANYAARAGIPGRLRSAERLATRIAGGG</sequence>
<name>A0A0N8I0F9_9EURY</name>
<reference evidence="2" key="1">
    <citation type="submission" date="2013-11" db="EMBL/GenBank/DDBJ databases">
        <authorList>
            <person name="Hoang H.T."/>
            <person name="Killian M.L."/>
            <person name="Madson D.M."/>
            <person name="Arruda P.H.E."/>
            <person name="Sun D."/>
            <person name="Schwartz K.J."/>
            <person name="Yoon K."/>
        </authorList>
    </citation>
    <scope>NUCLEOTIDE SEQUENCE [LARGE SCALE GENOMIC DNA]</scope>
    <source>
        <strain evidence="2">CDK2</strain>
    </source>
</reference>
<dbReference type="Proteomes" id="UP000050535">
    <property type="component" value="Unassembled WGS sequence"/>
</dbReference>
<evidence type="ECO:0000313" key="2">
    <source>
        <dbReference type="Proteomes" id="UP000050535"/>
    </source>
</evidence>
<evidence type="ECO:0000313" key="1">
    <source>
        <dbReference type="EMBL" id="KPN32195.1"/>
    </source>
</evidence>
<accession>A0A0N8I0F9</accession>
<comment type="caution">
    <text evidence="1">The sequence shown here is derived from an EMBL/GenBank/DDBJ whole genome shotgun (WGS) entry which is preliminary data.</text>
</comment>